<evidence type="ECO:0000313" key="5">
    <source>
        <dbReference type="EMBL" id="OFW32039.1"/>
    </source>
</evidence>
<name>A0A1F2UG74_9ACTN</name>
<feature type="region of interest" description="Disordered" evidence="2">
    <location>
        <begin position="581"/>
        <end position="623"/>
    </location>
</feature>
<sequence length="623" mass="67845">MKEKLKQALKKTWLKISLIVGALIIVSVVGLGIADATLYANKIHRNVSVSGLSLGGQTKDAAADKIGKLAKELEGRDVNVFYTGKKWVASPAKLGVKVDIDATVESAFALGRTGSVFKDTQTRMSLWFDKTELAPVFDSEDAKFEAFMAKVANEVDQPAEDAEIKIVEGKVLIANSKNGLTVARNVLETRILTAFGDPEKPSVAVPIKTQKPDIHEDALVEAKNMVVQMIDAPLELTYKQETWTITEEQIIDWMSFKKVREGALWSLDVDFDSDKAALEIEKLTANIASEPKDAQFEIVEDTVTIVPSENGVKVDVKKAIEGMLEASKTGDNRQAILVTEVAEPKLTTEDAKGMGIKEKVSSYTTHYNASQTSRVHNIKTLAGELDGIILAPDETFSFNGNIGPRTASKGYQEAPAIINGELQPSLGGGVCQVATTLFNTIFFGGYEVVERSNHSLFISHYPTGRDATVSYGGPDLKFKNNTKYYMLIKANASSSTLTITFYSTSRGVEVAYTTSAPSNYKTYPTKYEDDATLTKGVTKVKDHGSPGRDVTVKRITKIDGKVVKEEKFFSRYKPKTAVIRVGTKEAAITPPPEKTPPSTPPTTQPPIQTSEPRQPVPAQPAAQ</sequence>
<proteinExistence type="predicted"/>
<dbReference type="PROSITE" id="PS51109">
    <property type="entry name" value="G5"/>
    <property type="match status" value="1"/>
</dbReference>
<dbReference type="EMBL" id="MELI01000105">
    <property type="protein sequence ID" value="OFW32039.1"/>
    <property type="molecule type" value="Genomic_DNA"/>
</dbReference>
<keyword evidence="1" id="KW-0732">Signal</keyword>
<feature type="compositionally biased region" description="Pro residues" evidence="2">
    <location>
        <begin position="614"/>
        <end position="623"/>
    </location>
</feature>
<evidence type="ECO:0000313" key="6">
    <source>
        <dbReference type="Proteomes" id="UP000178086"/>
    </source>
</evidence>
<dbReference type="Pfam" id="PF04294">
    <property type="entry name" value="VanW"/>
    <property type="match status" value="1"/>
</dbReference>
<dbReference type="Gene3D" id="3.10.20.800">
    <property type="match status" value="1"/>
</dbReference>
<dbReference type="PANTHER" id="PTHR35788">
    <property type="entry name" value="EXPORTED PROTEIN-RELATED"/>
    <property type="match status" value="1"/>
</dbReference>
<evidence type="ECO:0000256" key="1">
    <source>
        <dbReference type="ARBA" id="ARBA00022729"/>
    </source>
</evidence>
<dbReference type="InterPro" id="IPR022029">
    <property type="entry name" value="YoaR-like_PG-bd"/>
</dbReference>
<dbReference type="InterPro" id="IPR007391">
    <property type="entry name" value="Vancomycin_resist_VanW"/>
</dbReference>
<feature type="compositionally biased region" description="Pro residues" evidence="2">
    <location>
        <begin position="589"/>
        <end position="604"/>
    </location>
</feature>
<dbReference type="SMART" id="SM01208">
    <property type="entry name" value="G5"/>
    <property type="match status" value="1"/>
</dbReference>
<reference evidence="5 6" key="1">
    <citation type="journal article" date="2016" name="Nat. Commun.">
        <title>Thousands of microbial genomes shed light on interconnected biogeochemical processes in an aquifer system.</title>
        <authorList>
            <person name="Anantharaman K."/>
            <person name="Brown C.T."/>
            <person name="Hug L.A."/>
            <person name="Sharon I."/>
            <person name="Castelle C.J."/>
            <person name="Probst A.J."/>
            <person name="Thomas B.C."/>
            <person name="Singh A."/>
            <person name="Wilkins M.J."/>
            <person name="Karaoz U."/>
            <person name="Brodie E.L."/>
            <person name="Williams K.H."/>
            <person name="Hubbard S.S."/>
            <person name="Banfield J.F."/>
        </authorList>
    </citation>
    <scope>NUCLEOTIDE SEQUENCE [LARGE SCALE GENOMIC DNA]</scope>
</reference>
<evidence type="ECO:0000256" key="2">
    <source>
        <dbReference type="SAM" id="MobiDB-lite"/>
    </source>
</evidence>
<feature type="transmembrane region" description="Helical" evidence="3">
    <location>
        <begin position="12"/>
        <end position="34"/>
    </location>
</feature>
<organism evidence="5 6">
    <name type="scientific">Candidatus Aquicultor primus</name>
    <dbReference type="NCBI Taxonomy" id="1797195"/>
    <lineage>
        <taxon>Bacteria</taxon>
        <taxon>Bacillati</taxon>
        <taxon>Actinomycetota</taxon>
        <taxon>Candidatus Aquicultoria</taxon>
        <taxon>Candidatus Aquicultorales</taxon>
        <taxon>Candidatus Aquicultoraceae</taxon>
        <taxon>Candidatus Aquicultor</taxon>
    </lineage>
</organism>
<dbReference type="InterPro" id="IPR052913">
    <property type="entry name" value="Glycopeptide_resist_protein"/>
</dbReference>
<dbReference type="Proteomes" id="UP000178086">
    <property type="component" value="Unassembled WGS sequence"/>
</dbReference>
<gene>
    <name evidence="5" type="ORF">A2074_03890</name>
</gene>
<keyword evidence="3" id="KW-0812">Transmembrane</keyword>
<dbReference type="InterPro" id="IPR011098">
    <property type="entry name" value="G5_dom"/>
</dbReference>
<dbReference type="AlphaFoldDB" id="A0A1F2UG74"/>
<comment type="caution">
    <text evidence="5">The sequence shown here is derived from an EMBL/GenBank/DDBJ whole genome shotgun (WGS) entry which is preliminary data.</text>
</comment>
<dbReference type="InterPro" id="IPR038054">
    <property type="entry name" value="LD_TPept-like_central_sf"/>
</dbReference>
<dbReference type="Gene3D" id="2.20.230.10">
    <property type="entry name" value="Resuscitation-promoting factor rpfb"/>
    <property type="match status" value="1"/>
</dbReference>
<dbReference type="Pfam" id="PF12229">
    <property type="entry name" value="PG_binding_4"/>
    <property type="match status" value="2"/>
</dbReference>
<feature type="domain" description="G5" evidence="4">
    <location>
        <begin position="507"/>
        <end position="585"/>
    </location>
</feature>
<accession>A0A1F2UG74</accession>
<dbReference type="Pfam" id="PF07501">
    <property type="entry name" value="G5"/>
    <property type="match status" value="1"/>
</dbReference>
<protein>
    <recommendedName>
        <fullName evidence="4">G5 domain-containing protein</fullName>
    </recommendedName>
</protein>
<keyword evidence="3" id="KW-1133">Transmembrane helix</keyword>
<evidence type="ECO:0000256" key="3">
    <source>
        <dbReference type="SAM" id="Phobius"/>
    </source>
</evidence>
<evidence type="ECO:0000259" key="4">
    <source>
        <dbReference type="PROSITE" id="PS51109"/>
    </source>
</evidence>
<dbReference type="PANTHER" id="PTHR35788:SF1">
    <property type="entry name" value="EXPORTED PROTEIN"/>
    <property type="match status" value="1"/>
</dbReference>
<keyword evidence="3" id="KW-0472">Membrane</keyword>